<dbReference type="GO" id="GO:0004519">
    <property type="term" value="F:endonuclease activity"/>
    <property type="evidence" value="ECO:0007669"/>
    <property type="project" value="UniProtKB-KW"/>
</dbReference>
<evidence type="ECO:0000256" key="6">
    <source>
        <dbReference type="ARBA" id="ARBA00022918"/>
    </source>
</evidence>
<sequence length="412" mass="47168">MVFPVCKSMRQPNTNDVCSFVDLVTDVVIDDTNATINVGDMLQAVLLNFDDDEMDPFVECVNSLHEMGSFNYAPRTLSLDFENRTPPPTKHSIGEPPTLELKPLPLHLWYEFLGPCSTLTVIPSSCLTNMQIESTLAMPSGLCNASTTFQCMMDIFMEMVEDYLDVFMDDFSVVGDSFNDCIANLDKVLARCEETNLMLNWEKFHLMVEERIVLGHKISRNGIGVKKSKIKHKLTTTPIITASNWSVLFDLIKTINSAKVNYTVTEKELLAIVFAIVKFCPYLMGANVIVHTNHAALHYLMIKKDSEDRLMRWMLLLQEFDIDIQERKGSENQVSDQLSRLEEEGRPHDGLKINDSFPDEKLMAISMKEVSWFADLANFLVCGIIPDEFFSIQRKKLKRDCQDYYWDEPYLF</sequence>
<reference evidence="9" key="1">
    <citation type="journal article" date="2013" name="Genome Biol.">
        <title>Reference genomes and transcriptomes of Nicotiana sylvestris and Nicotiana tomentosiformis.</title>
        <authorList>
            <person name="Sierro N."/>
            <person name="Battey J.N."/>
            <person name="Ouadi S."/>
            <person name="Bovet L."/>
            <person name="Goepfert S."/>
            <person name="Bakaher N."/>
            <person name="Peitsch M.C."/>
            <person name="Ivanov N.V."/>
        </authorList>
    </citation>
    <scope>NUCLEOTIDE SEQUENCE [LARGE SCALE GENOMIC DNA]</scope>
</reference>
<dbReference type="PANTHER" id="PTHR37984">
    <property type="entry name" value="PROTEIN CBG26694"/>
    <property type="match status" value="1"/>
</dbReference>
<dbReference type="AlphaFoldDB" id="A0A1U7USG4"/>
<dbReference type="Proteomes" id="UP000189701">
    <property type="component" value="Unplaced"/>
</dbReference>
<dbReference type="Pfam" id="PF00078">
    <property type="entry name" value="RVT_1"/>
    <property type="match status" value="1"/>
</dbReference>
<dbReference type="RefSeq" id="XP_009759012.1">
    <property type="nucleotide sequence ID" value="XM_009760710.1"/>
</dbReference>
<feature type="domain" description="Reverse transcriptase RNase H-like" evidence="8">
    <location>
        <begin position="253"/>
        <end position="320"/>
    </location>
</feature>
<reference evidence="10" key="2">
    <citation type="submission" date="2025-08" db="UniProtKB">
        <authorList>
            <consortium name="RefSeq"/>
        </authorList>
    </citation>
    <scope>IDENTIFICATION</scope>
    <source>
        <tissue evidence="10">Leaf</tissue>
    </source>
</reference>
<keyword evidence="5" id="KW-0378">Hydrolase</keyword>
<dbReference type="GO" id="GO:0003964">
    <property type="term" value="F:RNA-directed DNA polymerase activity"/>
    <property type="evidence" value="ECO:0007669"/>
    <property type="project" value="UniProtKB-KW"/>
</dbReference>
<accession>A0A1U7USG4</accession>
<evidence type="ECO:0000256" key="4">
    <source>
        <dbReference type="ARBA" id="ARBA00022759"/>
    </source>
</evidence>
<keyword evidence="1" id="KW-0808">Transferase</keyword>
<evidence type="ECO:0000313" key="10">
    <source>
        <dbReference type="RefSeq" id="XP_009759012.1"/>
    </source>
</evidence>
<feature type="domain" description="Reverse transcriptase" evidence="7">
    <location>
        <begin position="130"/>
        <end position="218"/>
    </location>
</feature>
<dbReference type="Gene3D" id="3.30.70.270">
    <property type="match status" value="1"/>
</dbReference>
<dbReference type="Pfam" id="PF17917">
    <property type="entry name" value="RT_RNaseH"/>
    <property type="match status" value="1"/>
</dbReference>
<dbReference type="eggNOG" id="KOG0017">
    <property type="taxonomic scope" value="Eukaryota"/>
</dbReference>
<dbReference type="CDD" id="cd09274">
    <property type="entry name" value="RNase_HI_RT_Ty3"/>
    <property type="match status" value="1"/>
</dbReference>
<keyword evidence="9" id="KW-1185">Reference proteome</keyword>
<keyword evidence="6" id="KW-0695">RNA-directed DNA polymerase</keyword>
<dbReference type="InterPro" id="IPR000477">
    <property type="entry name" value="RT_dom"/>
</dbReference>
<name>A0A1U7USG4_NICSY</name>
<protein>
    <submittedName>
        <fullName evidence="10">Uncharacterized protein LOC104211622</fullName>
    </submittedName>
</protein>
<dbReference type="InterPro" id="IPR050951">
    <property type="entry name" value="Retrovirus_Pol_polyprotein"/>
</dbReference>
<dbReference type="GO" id="GO:0016787">
    <property type="term" value="F:hydrolase activity"/>
    <property type="evidence" value="ECO:0007669"/>
    <property type="project" value="UniProtKB-KW"/>
</dbReference>
<keyword evidence="3" id="KW-0540">Nuclease</keyword>
<evidence type="ECO:0000256" key="1">
    <source>
        <dbReference type="ARBA" id="ARBA00022679"/>
    </source>
</evidence>
<dbReference type="InterPro" id="IPR043128">
    <property type="entry name" value="Rev_trsase/Diguanyl_cyclase"/>
</dbReference>
<dbReference type="PANTHER" id="PTHR37984:SF5">
    <property type="entry name" value="PROTEIN NYNRIN-LIKE"/>
    <property type="match status" value="1"/>
</dbReference>
<evidence type="ECO:0000313" key="9">
    <source>
        <dbReference type="Proteomes" id="UP000189701"/>
    </source>
</evidence>
<dbReference type="STRING" id="4096.A0A1U7USG4"/>
<gene>
    <name evidence="10" type="primary">LOC104211622</name>
</gene>
<evidence type="ECO:0000259" key="8">
    <source>
        <dbReference type="Pfam" id="PF17917"/>
    </source>
</evidence>
<evidence type="ECO:0000256" key="2">
    <source>
        <dbReference type="ARBA" id="ARBA00022695"/>
    </source>
</evidence>
<dbReference type="InterPro" id="IPR043502">
    <property type="entry name" value="DNA/RNA_pol_sf"/>
</dbReference>
<keyword evidence="2" id="KW-0548">Nucleotidyltransferase</keyword>
<dbReference type="InterPro" id="IPR041373">
    <property type="entry name" value="RT_RNaseH"/>
</dbReference>
<organism evidence="9 10">
    <name type="scientific">Nicotiana sylvestris</name>
    <name type="common">Wood tobacco</name>
    <name type="synonym">South American tobacco</name>
    <dbReference type="NCBI Taxonomy" id="4096"/>
    <lineage>
        <taxon>Eukaryota</taxon>
        <taxon>Viridiplantae</taxon>
        <taxon>Streptophyta</taxon>
        <taxon>Embryophyta</taxon>
        <taxon>Tracheophyta</taxon>
        <taxon>Spermatophyta</taxon>
        <taxon>Magnoliopsida</taxon>
        <taxon>eudicotyledons</taxon>
        <taxon>Gunneridae</taxon>
        <taxon>Pentapetalae</taxon>
        <taxon>asterids</taxon>
        <taxon>lamiids</taxon>
        <taxon>Solanales</taxon>
        <taxon>Solanaceae</taxon>
        <taxon>Nicotianoideae</taxon>
        <taxon>Nicotianeae</taxon>
        <taxon>Nicotiana</taxon>
    </lineage>
</organism>
<proteinExistence type="predicted"/>
<keyword evidence="4" id="KW-0255">Endonuclease</keyword>
<evidence type="ECO:0000256" key="5">
    <source>
        <dbReference type="ARBA" id="ARBA00022801"/>
    </source>
</evidence>
<dbReference type="SUPFAM" id="SSF56672">
    <property type="entry name" value="DNA/RNA polymerases"/>
    <property type="match status" value="1"/>
</dbReference>
<evidence type="ECO:0000256" key="3">
    <source>
        <dbReference type="ARBA" id="ARBA00022722"/>
    </source>
</evidence>
<evidence type="ECO:0000259" key="7">
    <source>
        <dbReference type="Pfam" id="PF00078"/>
    </source>
</evidence>